<dbReference type="EMBL" id="CP133647">
    <property type="protein sequence ID" value="WNH02703.1"/>
    <property type="molecule type" value="Genomic_DNA"/>
</dbReference>
<evidence type="ECO:0000256" key="1">
    <source>
        <dbReference type="SAM" id="SignalP"/>
    </source>
</evidence>
<name>A0ABY9XJA4_9GAMM</name>
<accession>A0ABY9XJA4</accession>
<sequence length="339" mass="38088">MNLTNTNKLLAATLCLAASYSYADSERPLFSLTVSESGVQQTNNDGSLSQSTKSGSRILPIWGDAARAKGYDLPEPFGASYGYMNLRQDVVVDSIKFEFTNPLINKNWKDKIIVNAGDTREKNESHLLKLDTWVLPFLNVYGVYGTTKGKSKTNLDSIYFMNMEEPWLENIPFELNFKGKTYGGGVTFAGGYNQFFATLDANYTRTNLDILDGDISAFVLTPRVGYEFVFEPLFSGQGNSKVQVWVGAMYQNITQRFKGDVSKLTLPPQLASWFGPIKNNPADKGKYKSDIKFDVEQHLAHKWNNTVGARFEITRNFNILSEVGFGNRNSFFISGEFRF</sequence>
<reference evidence="2 3" key="1">
    <citation type="journal article" date="2023" name="Access Microbiol">
        <title>The genome of a steinernematid-associated Pseudomonas piscis bacterium encodes the biosynthesis of insect toxins.</title>
        <authorList>
            <person name="Awori R.M."/>
            <person name="Hendre P."/>
            <person name="Amugune N.O."/>
        </authorList>
    </citation>
    <scope>NUCLEOTIDE SEQUENCE [LARGE SCALE GENOMIC DNA]</scope>
    <source>
        <strain evidence="2 3">97</strain>
    </source>
</reference>
<dbReference type="GeneID" id="88854476"/>
<dbReference type="Proteomes" id="UP001300348">
    <property type="component" value="Chromosome"/>
</dbReference>
<protein>
    <recommendedName>
        <fullName evidence="4">Lipoprotein</fullName>
    </recommendedName>
</protein>
<organism evidence="2 3">
    <name type="scientific">Xenorhabdus griffiniae</name>
    <dbReference type="NCBI Taxonomy" id="351672"/>
    <lineage>
        <taxon>Bacteria</taxon>
        <taxon>Pseudomonadati</taxon>
        <taxon>Pseudomonadota</taxon>
        <taxon>Gammaproteobacteria</taxon>
        <taxon>Enterobacterales</taxon>
        <taxon>Morganellaceae</taxon>
        <taxon>Xenorhabdus</taxon>
    </lineage>
</organism>
<keyword evidence="1" id="KW-0732">Signal</keyword>
<keyword evidence="3" id="KW-1185">Reference proteome</keyword>
<proteinExistence type="predicted"/>
<evidence type="ECO:0000313" key="3">
    <source>
        <dbReference type="Proteomes" id="UP001300348"/>
    </source>
</evidence>
<gene>
    <name evidence="2" type="ORF">QL112_002925</name>
</gene>
<feature type="signal peptide" evidence="1">
    <location>
        <begin position="1"/>
        <end position="23"/>
    </location>
</feature>
<dbReference type="RefSeq" id="WP_189758796.1">
    <property type="nucleotide sequence ID" value="NZ_CAWPOC010000230.1"/>
</dbReference>
<evidence type="ECO:0008006" key="4">
    <source>
        <dbReference type="Google" id="ProtNLM"/>
    </source>
</evidence>
<feature type="chain" id="PRO_5046645031" description="Lipoprotein" evidence="1">
    <location>
        <begin position="24"/>
        <end position="339"/>
    </location>
</feature>
<evidence type="ECO:0000313" key="2">
    <source>
        <dbReference type="EMBL" id="WNH02703.1"/>
    </source>
</evidence>